<dbReference type="AlphaFoldDB" id="A0AAD3XHX7"/>
<feature type="compositionally biased region" description="Basic residues" evidence="1">
    <location>
        <begin position="263"/>
        <end position="272"/>
    </location>
</feature>
<dbReference type="PANTHER" id="PTHR43522">
    <property type="entry name" value="TRANSKETOLASE"/>
    <property type="match status" value="1"/>
</dbReference>
<organism evidence="3 4">
    <name type="scientific">Nepenthes gracilis</name>
    <name type="common">Slender pitcher plant</name>
    <dbReference type="NCBI Taxonomy" id="150966"/>
    <lineage>
        <taxon>Eukaryota</taxon>
        <taxon>Viridiplantae</taxon>
        <taxon>Streptophyta</taxon>
        <taxon>Embryophyta</taxon>
        <taxon>Tracheophyta</taxon>
        <taxon>Spermatophyta</taxon>
        <taxon>Magnoliopsida</taxon>
        <taxon>eudicotyledons</taxon>
        <taxon>Gunneridae</taxon>
        <taxon>Pentapetalae</taxon>
        <taxon>Caryophyllales</taxon>
        <taxon>Nepenthaceae</taxon>
        <taxon>Nepenthes</taxon>
    </lineage>
</organism>
<accession>A0AAD3XHX7</accession>
<dbReference type="InterPro" id="IPR029061">
    <property type="entry name" value="THDP-binding"/>
</dbReference>
<dbReference type="SUPFAM" id="SSF52518">
    <property type="entry name" value="Thiamin diphosphate-binding fold (THDP-binding)"/>
    <property type="match status" value="1"/>
</dbReference>
<dbReference type="Proteomes" id="UP001279734">
    <property type="component" value="Unassembled WGS sequence"/>
</dbReference>
<gene>
    <name evidence="3" type="ORF">Nepgr_007072</name>
</gene>
<evidence type="ECO:0000256" key="1">
    <source>
        <dbReference type="SAM" id="MobiDB-lite"/>
    </source>
</evidence>
<dbReference type="Gene3D" id="3.40.50.970">
    <property type="match status" value="2"/>
</dbReference>
<dbReference type="InterPro" id="IPR005474">
    <property type="entry name" value="Transketolase_N"/>
</dbReference>
<proteinExistence type="predicted"/>
<comment type="caution">
    <text evidence="3">The sequence shown here is derived from an EMBL/GenBank/DDBJ whole genome shotgun (WGS) entry which is preliminary data.</text>
</comment>
<dbReference type="PANTHER" id="PTHR43522:SF2">
    <property type="entry name" value="TRANSKETOLASE 1-RELATED"/>
    <property type="match status" value="1"/>
</dbReference>
<dbReference type="GO" id="GO:0006098">
    <property type="term" value="P:pentose-phosphate shunt"/>
    <property type="evidence" value="ECO:0007669"/>
    <property type="project" value="TreeGrafter"/>
</dbReference>
<dbReference type="InterPro" id="IPR033247">
    <property type="entry name" value="Transketolase_fam"/>
</dbReference>
<dbReference type="GO" id="GO:0005829">
    <property type="term" value="C:cytosol"/>
    <property type="evidence" value="ECO:0007669"/>
    <property type="project" value="TreeGrafter"/>
</dbReference>
<evidence type="ECO:0000259" key="2">
    <source>
        <dbReference type="Pfam" id="PF00456"/>
    </source>
</evidence>
<feature type="region of interest" description="Disordered" evidence="1">
    <location>
        <begin position="247"/>
        <end position="275"/>
    </location>
</feature>
<reference evidence="3" key="1">
    <citation type="submission" date="2023-05" db="EMBL/GenBank/DDBJ databases">
        <title>Nepenthes gracilis genome sequencing.</title>
        <authorList>
            <person name="Fukushima K."/>
        </authorList>
    </citation>
    <scope>NUCLEOTIDE SEQUENCE</scope>
    <source>
        <strain evidence="3">SING2019-196</strain>
    </source>
</reference>
<protein>
    <recommendedName>
        <fullName evidence="2">Transketolase N-terminal domain-containing protein</fullName>
    </recommendedName>
</protein>
<name>A0AAD3XHX7_NEPGR</name>
<dbReference type="EMBL" id="BSYO01000005">
    <property type="protein sequence ID" value="GMH05232.1"/>
    <property type="molecule type" value="Genomic_DNA"/>
</dbReference>
<evidence type="ECO:0000313" key="4">
    <source>
        <dbReference type="Proteomes" id="UP001279734"/>
    </source>
</evidence>
<feature type="domain" description="Transketolase N-terminal" evidence="2">
    <location>
        <begin position="162"/>
        <end position="271"/>
    </location>
</feature>
<dbReference type="Pfam" id="PF00456">
    <property type="entry name" value="Transketolase_N"/>
    <property type="match status" value="2"/>
</dbReference>
<feature type="region of interest" description="Disordered" evidence="1">
    <location>
        <begin position="331"/>
        <end position="363"/>
    </location>
</feature>
<feature type="compositionally biased region" description="Low complexity" evidence="1">
    <location>
        <begin position="331"/>
        <end position="341"/>
    </location>
</feature>
<keyword evidence="4" id="KW-1185">Reference proteome</keyword>
<dbReference type="GO" id="GO:0004802">
    <property type="term" value="F:transketolase activity"/>
    <property type="evidence" value="ECO:0007669"/>
    <property type="project" value="TreeGrafter"/>
</dbReference>
<sequence length="363" mass="40095">MPIYDLRGLDETMASEVASLNISSIKSMRNVMDLLADMLQANDPKNRMTVKDKCALAKYDANRFVLSAAYGWTLQYTLLYLASYDSIQEKDLKNFRQWGSRTLGHPNNFEAPGIEITTGPLGQGIANAVGLALAKRHLAPHFNKPNLEIVDHYTYLIMGDEIVFTEDVNKHFKALRWHVISVKNGNTRYDEICAAIKETKTDKYKPSLIKVTTTIGFGSPNMENSHSVHGSALGAKKVDATRKNLGRPYEPFHVPKDKSAQLARRHAKPHSMRSKDMSIGIDDEVASNNEISLAASESASSNALVLLDPPKPTETTKEHKMINLLSIVLSTTSTSPKTPQTPKLPLPPSQRPVSLGNKGDYAP</sequence>
<feature type="domain" description="Transketolase N-terminal" evidence="2">
    <location>
        <begin position="58"/>
        <end position="161"/>
    </location>
</feature>
<evidence type="ECO:0000313" key="3">
    <source>
        <dbReference type="EMBL" id="GMH05232.1"/>
    </source>
</evidence>